<dbReference type="EMBL" id="CAJHNJ030000044">
    <property type="protein sequence ID" value="CAG9131245.1"/>
    <property type="molecule type" value="Genomic_DNA"/>
</dbReference>
<accession>A0A8S4FW48</accession>
<dbReference type="AlphaFoldDB" id="A0A8S4FW48"/>
<dbReference type="InterPro" id="IPR036208">
    <property type="entry name" value="VHL_sf"/>
</dbReference>
<organism evidence="2 3">
    <name type="scientific">Plutella xylostella</name>
    <name type="common">Diamondback moth</name>
    <name type="synonym">Plutella maculipennis</name>
    <dbReference type="NCBI Taxonomy" id="51655"/>
    <lineage>
        <taxon>Eukaryota</taxon>
        <taxon>Metazoa</taxon>
        <taxon>Ecdysozoa</taxon>
        <taxon>Arthropoda</taxon>
        <taxon>Hexapoda</taxon>
        <taxon>Insecta</taxon>
        <taxon>Pterygota</taxon>
        <taxon>Neoptera</taxon>
        <taxon>Endopterygota</taxon>
        <taxon>Lepidoptera</taxon>
        <taxon>Glossata</taxon>
        <taxon>Ditrysia</taxon>
        <taxon>Yponomeutoidea</taxon>
        <taxon>Plutellidae</taxon>
        <taxon>Plutella</taxon>
    </lineage>
</organism>
<reference evidence="2" key="1">
    <citation type="submission" date="2020-11" db="EMBL/GenBank/DDBJ databases">
        <authorList>
            <person name="Whiteford S."/>
        </authorList>
    </citation>
    <scope>NUCLEOTIDE SEQUENCE</scope>
</reference>
<proteinExistence type="inferred from homology"/>
<dbReference type="InterPro" id="IPR037140">
    <property type="entry name" value="VHL_beta_dom_sf"/>
</dbReference>
<dbReference type="OrthoDB" id="413400at2759"/>
<name>A0A8S4FW48_PLUXY</name>
<dbReference type="Pfam" id="PF01847">
    <property type="entry name" value="VHL"/>
    <property type="match status" value="1"/>
</dbReference>
<dbReference type="Gene3D" id="2.60.40.780">
    <property type="entry name" value="von Hippel-Lindau disease tumour suppressor, beta domain"/>
    <property type="match status" value="1"/>
</dbReference>
<evidence type="ECO:0000313" key="3">
    <source>
        <dbReference type="Proteomes" id="UP000653454"/>
    </source>
</evidence>
<dbReference type="InterPro" id="IPR022772">
    <property type="entry name" value="VHL_tumour_suppress_b/a_dom"/>
</dbReference>
<keyword evidence="3" id="KW-1185">Reference proteome</keyword>
<dbReference type="CDD" id="cd05468">
    <property type="entry name" value="pVHL"/>
    <property type="match status" value="1"/>
</dbReference>
<comment type="caution">
    <text evidence="2">The sequence shown here is derived from an EMBL/GenBank/DDBJ whole genome shotgun (WGS) entry which is preliminary data.</text>
</comment>
<gene>
    <name evidence="2" type="ORF">PLXY2_LOCUS10170</name>
</gene>
<evidence type="ECO:0000313" key="2">
    <source>
        <dbReference type="EMBL" id="CAG9131245.1"/>
    </source>
</evidence>
<protein>
    <submittedName>
        <fullName evidence="2">(diamondback moth) hypothetical protein</fullName>
    </submittedName>
</protein>
<dbReference type="Proteomes" id="UP000653454">
    <property type="component" value="Unassembled WGS sequence"/>
</dbReference>
<comment type="similarity">
    <text evidence="1">Belongs to the VHL family.</text>
</comment>
<evidence type="ECO:0000256" key="1">
    <source>
        <dbReference type="ARBA" id="ARBA00010057"/>
    </source>
</evidence>
<dbReference type="SUPFAM" id="SSF49468">
    <property type="entry name" value="VHL"/>
    <property type="match status" value="1"/>
</dbReference>
<dbReference type="InterPro" id="IPR024053">
    <property type="entry name" value="VHL_beta_dom"/>
</dbReference>
<sequence length="172" mass="20156">MVENVNEGENGTDFLYEVDASGNRTLVRSYEALQRAFLRFTNRTLRPVDVFWRDYNGVKQFYVRIEPGKHYNINSYITHPWEFIDSATKERYVVNNKLIFRAPESVGGMMFRTNWNITVPTVRSLRFCAMMSLMRRVEPEQVASLGLPRTLADELRHYMLRVRRSSAPQPVA</sequence>